<comment type="caution">
    <text evidence="3">The sequence shown here is derived from an EMBL/GenBank/DDBJ whole genome shotgun (WGS) entry which is preliminary data.</text>
</comment>
<reference evidence="3" key="2">
    <citation type="submission" date="2021-01" db="EMBL/GenBank/DDBJ databases">
        <title>Genome Sequencing of Type Strains.</title>
        <authorList>
            <person name="Lemaire J.F."/>
            <person name="Inderbitzin P."/>
            <person name="Collins S.B."/>
            <person name="Wespe N."/>
            <person name="Knight-Connoni V."/>
        </authorList>
    </citation>
    <scope>NUCLEOTIDE SEQUENCE</scope>
    <source>
        <strain evidence="3">DSM 14562</strain>
    </source>
</reference>
<dbReference type="EMBL" id="JAFHKU010000121">
    <property type="protein sequence ID" value="MBN3557680.1"/>
    <property type="molecule type" value="Genomic_DNA"/>
</dbReference>
<organism evidence="3 5">
    <name type="scientific">Sphingomonas yabuuchiae</name>
    <dbReference type="NCBI Taxonomy" id="172044"/>
    <lineage>
        <taxon>Bacteria</taxon>
        <taxon>Pseudomonadati</taxon>
        <taxon>Pseudomonadota</taxon>
        <taxon>Alphaproteobacteria</taxon>
        <taxon>Sphingomonadales</taxon>
        <taxon>Sphingomonadaceae</taxon>
        <taxon>Sphingomonas</taxon>
    </lineage>
</organism>
<proteinExistence type="predicted"/>
<evidence type="ECO:0000313" key="3">
    <source>
        <dbReference type="EMBL" id="MBN3557680.1"/>
    </source>
</evidence>
<dbReference type="Proteomes" id="UP000704529">
    <property type="component" value="Unassembled WGS sequence"/>
</dbReference>
<gene>
    <name evidence="2" type="ORF">GGQ89_002999</name>
    <name evidence="3" type="ORF">JYA60_05510</name>
</gene>
<dbReference type="EMBL" id="JACHNX010000014">
    <property type="protein sequence ID" value="MBB4610765.1"/>
    <property type="molecule type" value="Genomic_DNA"/>
</dbReference>
<keyword evidence="1" id="KW-1133">Transmembrane helix</keyword>
<name>A0AA41DEU1_9SPHN</name>
<accession>A0AA41DEU1</accession>
<dbReference type="RefSeq" id="WP_184106237.1">
    <property type="nucleotide sequence ID" value="NZ_JACHNX010000014.1"/>
</dbReference>
<sequence>MRRNAGTRYTASATTSRRSKWKGTSRLTSAFDDAPVVVIAAVFFFFLPMFDVLVGRTSETMRGWWDRSTLVGGGWRIAGMLAARAAAGSG</sequence>
<evidence type="ECO:0000313" key="4">
    <source>
        <dbReference type="Proteomes" id="UP000584663"/>
    </source>
</evidence>
<evidence type="ECO:0000313" key="5">
    <source>
        <dbReference type="Proteomes" id="UP000704529"/>
    </source>
</evidence>
<reference evidence="2 4" key="1">
    <citation type="submission" date="2020-08" db="EMBL/GenBank/DDBJ databases">
        <title>Genomic Encyclopedia of Type Strains, Phase IV (KMG-IV): sequencing the most valuable type-strain genomes for metagenomic binning, comparative biology and taxonomic classification.</title>
        <authorList>
            <person name="Goeker M."/>
        </authorList>
    </citation>
    <scope>NUCLEOTIDE SEQUENCE [LARGE SCALE GENOMIC DNA]</scope>
    <source>
        <strain evidence="2 4">DSM 14562</strain>
    </source>
</reference>
<dbReference type="AlphaFoldDB" id="A0AA41DEU1"/>
<evidence type="ECO:0000256" key="1">
    <source>
        <dbReference type="SAM" id="Phobius"/>
    </source>
</evidence>
<keyword evidence="1" id="KW-0812">Transmembrane</keyword>
<dbReference type="Proteomes" id="UP000584663">
    <property type="component" value="Unassembled WGS sequence"/>
</dbReference>
<keyword evidence="4" id="KW-1185">Reference proteome</keyword>
<keyword evidence="1" id="KW-0472">Membrane</keyword>
<feature type="transmembrane region" description="Helical" evidence="1">
    <location>
        <begin position="34"/>
        <end position="54"/>
    </location>
</feature>
<protein>
    <submittedName>
        <fullName evidence="3">Uncharacterized protein</fullName>
    </submittedName>
</protein>
<evidence type="ECO:0000313" key="2">
    <source>
        <dbReference type="EMBL" id="MBB4610765.1"/>
    </source>
</evidence>